<sequence length="1179" mass="137259">MHTEASSLPFPNELKKAIETDSLIVFTGAGTSRKFDLPSWNKLAIDIINDLDDESFKTLIPAIVSGKISALYALTLLENEKYKIRQYIENNFCLTKDKDFGFHNNLIELSGKIVTTNYDNAFELANSDVYSAVHNSAFKISSLKNKQEFIFKLHGCAKTDSSSCVVFENDYDKLYSDETAAIFKLKELFINNTFLFIGFSLNDPYVVKIFQHIDKIFDGNCRHYILSTSELKFPNLNCIKSLVIDDYNQIDALVDYWLEYKRSVIKSREVISFSIDKTLLRRPKVAVLSPNPVDLSIKSELPKLSTLLDSLDVDIYNGYLNVRNMQLIEDYDYVFIVTKSFKDKIYIEDENLKSTLISLDELDKYLLDDSIPVILIVDKEISFSGNINLVNICTYKNNIINRFIFKFIRRGLINVNEPEIKVFNMNKVDITIDKGKSKNHSINEQNRVLDFNVKGFSVIGRVEEQSNIASRMIDIIHSHKLLNVKGSGGIGKTTLIRKISSELYDRGYFTQGVTFNSCEYTNTFSDFKDLLSKGFKLNEVIDLKEYLQEIGSKIDMMIILDNFESISTIDDRSEYEKIIDLLEFATDYANIVLTSRENLNTHFEDIYTLSSLNTDDAVKLFISSYGEVKKEELSILRIDILENILNNNPLAIKLVTKTIVPQSGILNLKKNLEEDLFKNTSEDFINIYKKDVDMNIEKTRSIYQSINYSYCKLNVREKLALEILNLFPDGISVSNFKKCFEGKKSYNNISETELRNLQNKSLVEGFNGLIRLQPIIRKFAEFQFNKRPKEIRDKFCSDAYSYNCFIVDALNKVSITKGASAAYILQNNFKNNLLNVLDFVNQIEISDKSILPEKKYLLNYIYEMDSYVIGENQVAKFVDKLEEIKPYFNDIDDADKLLDTLKYHLIYYNKDFDYSYKRMQELYPASEVINRSDFHEDYVKRRYVNMICAIHSMEGHTLEYVHSCIVAFNKIEGEAKKLFHVADNHLFYLGVHVDLDRHDKSFYTFEKQAARGTDIISGVEKYMKTLFEEEHLERIQCVYTLSKVTDVDKNSIRSLVVTNPYTRGLKELMHAFVEKDPEAKRKYFDKALKYLMHIKYYYLEALYFYCKFLMEINNDDFTKNYELGLELSKKYFYQFLVFKFESLLDNSKEYSFSYNYYPIEGLESYAIIHKKYWDEIALD</sequence>
<dbReference type="SUPFAM" id="SSF52540">
    <property type="entry name" value="P-loop containing nucleoside triphosphate hydrolases"/>
    <property type="match status" value="1"/>
</dbReference>
<dbReference type="InterPro" id="IPR027417">
    <property type="entry name" value="P-loop_NTPase"/>
</dbReference>
<proteinExistence type="predicted"/>
<dbReference type="Proteomes" id="UP001211005">
    <property type="component" value="Plasmid unnamed2"/>
</dbReference>
<dbReference type="PANTHER" id="PTHR47691">
    <property type="entry name" value="REGULATOR-RELATED"/>
    <property type="match status" value="1"/>
</dbReference>
<dbReference type="InterPro" id="IPR029035">
    <property type="entry name" value="DHS-like_NAD/FAD-binding_dom"/>
</dbReference>
<protein>
    <submittedName>
        <fullName evidence="1">SIR2 family protein</fullName>
    </submittedName>
</protein>
<name>A0ABY7LVA1_9BACT</name>
<organism evidence="1 2">
    <name type="scientific">Hymenobacter canadensis</name>
    <dbReference type="NCBI Taxonomy" id="2999067"/>
    <lineage>
        <taxon>Bacteria</taxon>
        <taxon>Pseudomonadati</taxon>
        <taxon>Bacteroidota</taxon>
        <taxon>Cytophagia</taxon>
        <taxon>Cytophagales</taxon>
        <taxon>Hymenobacteraceae</taxon>
        <taxon>Hymenobacter</taxon>
    </lineage>
</organism>
<dbReference type="Gene3D" id="3.40.50.300">
    <property type="entry name" value="P-loop containing nucleotide triphosphate hydrolases"/>
    <property type="match status" value="1"/>
</dbReference>
<dbReference type="EMBL" id="CP114769">
    <property type="protein sequence ID" value="WBA44312.1"/>
    <property type="molecule type" value="Genomic_DNA"/>
</dbReference>
<evidence type="ECO:0000313" key="2">
    <source>
        <dbReference type="Proteomes" id="UP001211005"/>
    </source>
</evidence>
<keyword evidence="1" id="KW-0614">Plasmid</keyword>
<dbReference type="RefSeq" id="WP_269562330.1">
    <property type="nucleotide sequence ID" value="NZ_CP114769.1"/>
</dbReference>
<dbReference type="PANTHER" id="PTHR47691:SF3">
    <property type="entry name" value="HTH-TYPE TRANSCRIPTIONAL REGULATOR RV0890C-RELATED"/>
    <property type="match status" value="1"/>
</dbReference>
<accession>A0ABY7LVA1</accession>
<gene>
    <name evidence="1" type="ORF">O3303_21130</name>
</gene>
<geneLocation type="plasmid" evidence="1 2">
    <name>unnamed2</name>
</geneLocation>
<dbReference type="SUPFAM" id="SSF52467">
    <property type="entry name" value="DHS-like NAD/FAD-binding domain"/>
    <property type="match status" value="1"/>
</dbReference>
<keyword evidence="2" id="KW-1185">Reference proteome</keyword>
<evidence type="ECO:0000313" key="1">
    <source>
        <dbReference type="EMBL" id="WBA44312.1"/>
    </source>
</evidence>
<dbReference type="Pfam" id="PF13289">
    <property type="entry name" value="SIR2_2"/>
    <property type="match status" value="1"/>
</dbReference>
<reference evidence="1 2" key="1">
    <citation type="submission" date="2022-12" db="EMBL/GenBank/DDBJ databases">
        <title>Hymenobacter canadensis sp. nov. isolated from lake water of the Cambridge Bay, Canada.</title>
        <authorList>
            <person name="Kim W.H."/>
            <person name="Lee Y.M."/>
        </authorList>
    </citation>
    <scope>NUCLEOTIDE SEQUENCE [LARGE SCALE GENOMIC DNA]</scope>
    <source>
        <strain evidence="1 2">PAMC 29467</strain>
        <plasmid evidence="1 2">unnamed2</plasmid>
    </source>
</reference>